<dbReference type="EMBL" id="WNVM01001017">
    <property type="protein sequence ID" value="MDZ5010980.1"/>
    <property type="molecule type" value="Genomic_DNA"/>
</dbReference>
<accession>A0AAW9IM29</accession>
<feature type="non-terminal residue" evidence="1">
    <location>
        <position position="1"/>
    </location>
</feature>
<evidence type="ECO:0000313" key="2">
    <source>
        <dbReference type="Proteomes" id="UP001292368"/>
    </source>
</evidence>
<dbReference type="Proteomes" id="UP001292368">
    <property type="component" value="Unassembled WGS sequence"/>
</dbReference>
<proteinExistence type="predicted"/>
<gene>
    <name evidence="1" type="ORF">GNF77_19200</name>
</gene>
<evidence type="ECO:0000313" key="1">
    <source>
        <dbReference type="EMBL" id="MDZ5010980.1"/>
    </source>
</evidence>
<sequence length="72" mass="8387">DIDIVVLFSDDIFYSYKKIIYFCAEVGKNISNDSRIGEVLLVSKEISEDMDKAKEITRGYNKEIWEKGLLNY</sequence>
<organism evidence="1 2">
    <name type="scientific">Clostridium perfringens</name>
    <dbReference type="NCBI Taxonomy" id="1502"/>
    <lineage>
        <taxon>Bacteria</taxon>
        <taxon>Bacillati</taxon>
        <taxon>Bacillota</taxon>
        <taxon>Clostridia</taxon>
        <taxon>Eubacteriales</taxon>
        <taxon>Clostridiaceae</taxon>
        <taxon>Clostridium</taxon>
    </lineage>
</organism>
<reference evidence="1" key="1">
    <citation type="submission" date="2019-11" db="EMBL/GenBank/DDBJ databases">
        <title>Characterization of Clostridium perfringens isolates from swine manure treated agricultural soils.</title>
        <authorList>
            <person name="Wushke S.T."/>
        </authorList>
    </citation>
    <scope>NUCLEOTIDE SEQUENCE</scope>
    <source>
        <strain evidence="1">V2</strain>
    </source>
</reference>
<dbReference type="AlphaFoldDB" id="A0AAW9IM29"/>
<protein>
    <recommendedName>
        <fullName evidence="3">Nucleotidyltransferase domain-containing protein</fullName>
    </recommendedName>
</protein>
<comment type="caution">
    <text evidence="1">The sequence shown here is derived from an EMBL/GenBank/DDBJ whole genome shotgun (WGS) entry which is preliminary data.</text>
</comment>
<evidence type="ECO:0008006" key="3">
    <source>
        <dbReference type="Google" id="ProtNLM"/>
    </source>
</evidence>
<name>A0AAW9IM29_CLOPF</name>